<gene>
    <name evidence="5" type="ORF">ORQ98_09065</name>
</gene>
<dbReference type="InterPro" id="IPR050221">
    <property type="entry name" value="26S_Proteasome_ATPase"/>
</dbReference>
<dbReference type="Pfam" id="PF00004">
    <property type="entry name" value="AAA"/>
    <property type="match status" value="1"/>
</dbReference>
<dbReference type="SMART" id="SM00382">
    <property type="entry name" value="AAA"/>
    <property type="match status" value="1"/>
</dbReference>
<reference evidence="5 6" key="1">
    <citation type="submission" date="2022-11" db="EMBL/GenBank/DDBJ databases">
        <title>Spartinivicinus poritis sp. nov., isolated from scleractinian coral Porites lutea.</title>
        <authorList>
            <person name="Zhang G."/>
            <person name="Cai L."/>
            <person name="Wei Q."/>
        </authorList>
    </citation>
    <scope>NUCLEOTIDE SEQUENCE [LARGE SCALE GENOMIC DNA]</scope>
    <source>
        <strain evidence="5 6">A2-2</strain>
    </source>
</reference>
<dbReference type="SUPFAM" id="SSF52540">
    <property type="entry name" value="P-loop containing nucleoside triphosphate hydrolases"/>
    <property type="match status" value="1"/>
</dbReference>
<sequence>MDTYDSSSLSPGQSLLTSLQPYFALLNDMGLFVESAQPTGNNSDSVNEQAIQEWFNRRSALLAQPIEHPRLIALKTGFSLSQQELQLIILLLIPQLDPSFRRLYVSLYPDDYSVPSMELLLSLLGLNSEQKQQAVAELLTESPLTRWQIIRLPDQQHQLMGGTVYLASEVVSFLLDYKPENSVETVSTFDGFCDYLLAVTPPSHPLVEPVKSIQTSVKWVQLIGAEGSGRRVLAGQHSPRLFQLDTERFWQLPDPRQGLLDALRNLQLYQADLLWPAGLTQLTKQTGLLELLKDWPGQRVYFSEDIQQPWPINVQHDQCQAITLPGSDSQRAQQLWQAIAKPLNSEQPQINVENISATHNKINWSLVAQRYPLLPGTMLQVVQQSPLPTTEGVLSACLEAMPQQLGGLATRLIPQATRSDLVLTTSVNDQLDELLGRFQHAQSLTKAGLANTPGVIALFWGKPGTGKTLCAEALAGELRLPLFKANLANISSKWIGETEKHLAQLFDEVERVNGILFFDEADAVFAKRSKVESSHDKNANLGVSYLLQRLESFSGLLILATNFKNNLEPAILRRLHASIEFPIPDQSTRLALWQQWADRLTFATDVDMPLLAEQLELSGAQIRNIIQLAYSLTLANAENKSVIKKPELLRAIQREYQKMDNSFLLKQLLLDWR</sequence>
<evidence type="ECO:0000256" key="3">
    <source>
        <dbReference type="ARBA" id="ARBA00022840"/>
    </source>
</evidence>
<feature type="domain" description="AAA+ ATPase" evidence="4">
    <location>
        <begin position="453"/>
        <end position="585"/>
    </location>
</feature>
<dbReference type="InterPro" id="IPR027417">
    <property type="entry name" value="P-loop_NTPase"/>
</dbReference>
<accession>A0ABT5U7Z8</accession>
<comment type="similarity">
    <text evidence="1">Belongs to the AAA ATPase family.</text>
</comment>
<dbReference type="Gene3D" id="3.40.50.300">
    <property type="entry name" value="P-loop containing nucleotide triphosphate hydrolases"/>
    <property type="match status" value="1"/>
</dbReference>
<keyword evidence="6" id="KW-1185">Reference proteome</keyword>
<evidence type="ECO:0000259" key="4">
    <source>
        <dbReference type="SMART" id="SM00382"/>
    </source>
</evidence>
<evidence type="ECO:0000256" key="1">
    <source>
        <dbReference type="ARBA" id="ARBA00006914"/>
    </source>
</evidence>
<dbReference type="InterPro" id="IPR003959">
    <property type="entry name" value="ATPase_AAA_core"/>
</dbReference>
<comment type="caution">
    <text evidence="5">The sequence shown here is derived from an EMBL/GenBank/DDBJ whole genome shotgun (WGS) entry which is preliminary data.</text>
</comment>
<dbReference type="CDD" id="cd19481">
    <property type="entry name" value="RecA-like_protease"/>
    <property type="match status" value="1"/>
</dbReference>
<dbReference type="Proteomes" id="UP001528823">
    <property type="component" value="Unassembled WGS sequence"/>
</dbReference>
<organism evidence="5 6">
    <name type="scientific">Spartinivicinus poritis</name>
    <dbReference type="NCBI Taxonomy" id="2994640"/>
    <lineage>
        <taxon>Bacteria</taxon>
        <taxon>Pseudomonadati</taxon>
        <taxon>Pseudomonadota</taxon>
        <taxon>Gammaproteobacteria</taxon>
        <taxon>Oceanospirillales</taxon>
        <taxon>Zooshikellaceae</taxon>
        <taxon>Spartinivicinus</taxon>
    </lineage>
</organism>
<dbReference type="EMBL" id="JAPMOU010000009">
    <property type="protein sequence ID" value="MDE1462121.1"/>
    <property type="molecule type" value="Genomic_DNA"/>
</dbReference>
<protein>
    <submittedName>
        <fullName evidence="5">ATP-binding protein</fullName>
    </submittedName>
</protein>
<dbReference type="InterPro" id="IPR003593">
    <property type="entry name" value="AAA+_ATPase"/>
</dbReference>
<dbReference type="PANTHER" id="PTHR23073">
    <property type="entry name" value="26S PROTEASOME REGULATORY SUBUNIT"/>
    <property type="match status" value="1"/>
</dbReference>
<dbReference type="InterPro" id="IPR054472">
    <property type="entry name" value="WHD"/>
</dbReference>
<evidence type="ECO:0000313" key="6">
    <source>
        <dbReference type="Proteomes" id="UP001528823"/>
    </source>
</evidence>
<proteinExistence type="inferred from homology"/>
<dbReference type="GO" id="GO:0005524">
    <property type="term" value="F:ATP binding"/>
    <property type="evidence" value="ECO:0007669"/>
    <property type="project" value="UniProtKB-KW"/>
</dbReference>
<keyword evidence="3 5" id="KW-0067">ATP-binding</keyword>
<evidence type="ECO:0000313" key="5">
    <source>
        <dbReference type="EMBL" id="MDE1462121.1"/>
    </source>
</evidence>
<dbReference type="Pfam" id="PF22977">
    <property type="entry name" value="WHD"/>
    <property type="match status" value="1"/>
</dbReference>
<name>A0ABT5U7Z8_9GAMM</name>
<evidence type="ECO:0000256" key="2">
    <source>
        <dbReference type="ARBA" id="ARBA00022741"/>
    </source>
</evidence>
<dbReference type="RefSeq" id="WP_274688480.1">
    <property type="nucleotide sequence ID" value="NZ_JAPMOU010000009.1"/>
</dbReference>
<keyword evidence="2" id="KW-0547">Nucleotide-binding</keyword>